<dbReference type="InterPro" id="IPR006287">
    <property type="entry name" value="DJ-1"/>
</dbReference>
<dbReference type="GO" id="GO:0005737">
    <property type="term" value="C:cytoplasm"/>
    <property type="evidence" value="ECO:0007669"/>
    <property type="project" value="TreeGrafter"/>
</dbReference>
<dbReference type="PANTHER" id="PTHR48094:SF12">
    <property type="entry name" value="PARKINSON DISEASE PROTEIN 7 HOMOLOG"/>
    <property type="match status" value="1"/>
</dbReference>
<reference evidence="2" key="2">
    <citation type="journal article" date="2021" name="PeerJ">
        <title>Extensive microbial diversity within the chicken gut microbiome revealed by metagenomics and culture.</title>
        <authorList>
            <person name="Gilroy R."/>
            <person name="Ravi A."/>
            <person name="Getino M."/>
            <person name="Pursley I."/>
            <person name="Horton D.L."/>
            <person name="Alikhan N.F."/>
            <person name="Baker D."/>
            <person name="Gharbi K."/>
            <person name="Hall N."/>
            <person name="Watson M."/>
            <person name="Adriaenssens E.M."/>
            <person name="Foster-Nyarko E."/>
            <person name="Jarju S."/>
            <person name="Secka A."/>
            <person name="Antonio M."/>
            <person name="Oren A."/>
            <person name="Chaudhuri R.R."/>
            <person name="La Ragione R."/>
            <person name="Hildebrand F."/>
            <person name="Pallen M.J."/>
        </authorList>
    </citation>
    <scope>NUCLEOTIDE SEQUENCE</scope>
    <source>
        <strain evidence="2">ChiSjej2B20-13462</strain>
    </source>
</reference>
<dbReference type="Pfam" id="PF01965">
    <property type="entry name" value="DJ-1_PfpI"/>
    <property type="match status" value="1"/>
</dbReference>
<evidence type="ECO:0000313" key="2">
    <source>
        <dbReference type="EMBL" id="HIQ69991.1"/>
    </source>
</evidence>
<proteinExistence type="predicted"/>
<dbReference type="NCBIfam" id="TIGR01383">
    <property type="entry name" value="not_thiJ"/>
    <property type="match status" value="1"/>
</dbReference>
<sequence>MVYILLGTGFEEVEALAPCDILRRGGVDVALVGVNGPEITGSHGITVRADLTVDRLDRDALEMIVLPGGLGGVNSMLASPETLEAVSQAWSDGKYVAAICAAPTILAKLGISDGKRCVCYPGMEGQMGGATMVSASTVKDGKLLTGRGPGAALDFGLLLLEKLKGAETAAQVKAGMVYQPD</sequence>
<dbReference type="InterPro" id="IPR050325">
    <property type="entry name" value="Prot/Nucl_acid_deglycase"/>
</dbReference>
<dbReference type="PANTHER" id="PTHR48094">
    <property type="entry name" value="PROTEIN/NUCLEIC ACID DEGLYCASE DJ-1-RELATED"/>
    <property type="match status" value="1"/>
</dbReference>
<evidence type="ECO:0000313" key="3">
    <source>
        <dbReference type="Proteomes" id="UP000886874"/>
    </source>
</evidence>
<evidence type="ECO:0000259" key="1">
    <source>
        <dbReference type="Pfam" id="PF01965"/>
    </source>
</evidence>
<comment type="caution">
    <text evidence="2">The sequence shown here is derived from an EMBL/GenBank/DDBJ whole genome shotgun (WGS) entry which is preliminary data.</text>
</comment>
<organism evidence="2 3">
    <name type="scientific">Candidatus Avoscillospira stercorigallinarum</name>
    <dbReference type="NCBI Taxonomy" id="2840708"/>
    <lineage>
        <taxon>Bacteria</taxon>
        <taxon>Bacillati</taxon>
        <taxon>Bacillota</taxon>
        <taxon>Clostridia</taxon>
        <taxon>Eubacteriales</taxon>
        <taxon>Oscillospiraceae</taxon>
        <taxon>Oscillospiraceae incertae sedis</taxon>
        <taxon>Candidatus Avoscillospira</taxon>
    </lineage>
</organism>
<protein>
    <submittedName>
        <fullName evidence="2">DJ-1/PfpI family protein</fullName>
    </submittedName>
</protein>
<accession>A0A9D0Z7G4</accession>
<dbReference type="InterPro" id="IPR029062">
    <property type="entry name" value="Class_I_gatase-like"/>
</dbReference>
<feature type="domain" description="DJ-1/PfpI" evidence="1">
    <location>
        <begin position="2"/>
        <end position="161"/>
    </location>
</feature>
<dbReference type="Gene3D" id="3.40.50.880">
    <property type="match status" value="1"/>
</dbReference>
<dbReference type="SUPFAM" id="SSF52317">
    <property type="entry name" value="Class I glutamine amidotransferase-like"/>
    <property type="match status" value="1"/>
</dbReference>
<dbReference type="Proteomes" id="UP000886874">
    <property type="component" value="Unassembled WGS sequence"/>
</dbReference>
<dbReference type="InterPro" id="IPR002818">
    <property type="entry name" value="DJ-1/PfpI"/>
</dbReference>
<gene>
    <name evidence="2" type="ORF">IAA67_06655</name>
</gene>
<dbReference type="EMBL" id="DVFN01000094">
    <property type="protein sequence ID" value="HIQ69991.1"/>
    <property type="molecule type" value="Genomic_DNA"/>
</dbReference>
<dbReference type="CDD" id="cd03135">
    <property type="entry name" value="GATase1_DJ-1"/>
    <property type="match status" value="1"/>
</dbReference>
<reference evidence="2" key="1">
    <citation type="submission" date="2020-10" db="EMBL/GenBank/DDBJ databases">
        <authorList>
            <person name="Gilroy R."/>
        </authorList>
    </citation>
    <scope>NUCLEOTIDE SEQUENCE</scope>
    <source>
        <strain evidence="2">ChiSjej2B20-13462</strain>
    </source>
</reference>
<name>A0A9D0Z7G4_9FIRM</name>
<dbReference type="AlphaFoldDB" id="A0A9D0Z7G4"/>